<dbReference type="Proteomes" id="UP000789405">
    <property type="component" value="Unassembled WGS sequence"/>
</dbReference>
<feature type="non-terminal residue" evidence="1">
    <location>
        <position position="191"/>
    </location>
</feature>
<comment type="caution">
    <text evidence="1">The sequence shown here is derived from an EMBL/GenBank/DDBJ whole genome shotgun (WGS) entry which is preliminary data.</text>
</comment>
<name>A0A9N9P9C7_9GLOM</name>
<keyword evidence="2" id="KW-1185">Reference proteome</keyword>
<reference evidence="1" key="1">
    <citation type="submission" date="2021-06" db="EMBL/GenBank/DDBJ databases">
        <authorList>
            <person name="Kallberg Y."/>
            <person name="Tangrot J."/>
            <person name="Rosling A."/>
        </authorList>
    </citation>
    <scope>NUCLEOTIDE SEQUENCE</scope>
    <source>
        <strain evidence="1">MA453B</strain>
    </source>
</reference>
<dbReference type="OrthoDB" id="5592268at2759"/>
<dbReference type="EMBL" id="CAJVPY010033555">
    <property type="protein sequence ID" value="CAG8799076.1"/>
    <property type="molecule type" value="Genomic_DNA"/>
</dbReference>
<accession>A0A9N9P9C7</accession>
<evidence type="ECO:0000313" key="1">
    <source>
        <dbReference type="EMBL" id="CAG8799076.1"/>
    </source>
</evidence>
<organism evidence="1 2">
    <name type="scientific">Dentiscutata erythropus</name>
    <dbReference type="NCBI Taxonomy" id="1348616"/>
    <lineage>
        <taxon>Eukaryota</taxon>
        <taxon>Fungi</taxon>
        <taxon>Fungi incertae sedis</taxon>
        <taxon>Mucoromycota</taxon>
        <taxon>Glomeromycotina</taxon>
        <taxon>Glomeromycetes</taxon>
        <taxon>Diversisporales</taxon>
        <taxon>Gigasporaceae</taxon>
        <taxon>Dentiscutata</taxon>
    </lineage>
</organism>
<gene>
    <name evidence="1" type="ORF">DERYTH_LOCUS23000</name>
</gene>
<sequence>IVTDHEAIPWLKKHKQPKGRLARWIIHLSEYEPYNIIKRKGSDHTNADALSRLETNPVDKQNFNPIENFEESLNRRISALKGIFIDAQIINHRNIQHAQELQRNRQQNLKKAQTYEVNDIILLYDSAKQHVHGDKFSIRWNGPFWIQSKLGNNTYLIRDKLGRILQKPIHAEKMKHYKQRYLVEPHVVIAS</sequence>
<protein>
    <submittedName>
        <fullName evidence="1">25474_t:CDS:1</fullName>
    </submittedName>
</protein>
<evidence type="ECO:0000313" key="2">
    <source>
        <dbReference type="Proteomes" id="UP000789405"/>
    </source>
</evidence>
<dbReference type="AlphaFoldDB" id="A0A9N9P9C7"/>
<proteinExistence type="predicted"/>